<evidence type="ECO:0000313" key="2">
    <source>
        <dbReference type="EMBL" id="KAH0465993.1"/>
    </source>
</evidence>
<reference evidence="2 3" key="1">
    <citation type="journal article" date="2021" name="Hortic Res">
        <title>Chromosome-scale assembly of the Dendrobium chrysotoxum genome enhances the understanding of orchid evolution.</title>
        <authorList>
            <person name="Zhang Y."/>
            <person name="Zhang G.Q."/>
            <person name="Zhang D."/>
            <person name="Liu X.D."/>
            <person name="Xu X.Y."/>
            <person name="Sun W.H."/>
            <person name="Yu X."/>
            <person name="Zhu X."/>
            <person name="Wang Z.W."/>
            <person name="Zhao X."/>
            <person name="Zhong W.Y."/>
            <person name="Chen H."/>
            <person name="Yin W.L."/>
            <person name="Huang T."/>
            <person name="Niu S.C."/>
            <person name="Liu Z.J."/>
        </authorList>
    </citation>
    <scope>NUCLEOTIDE SEQUENCE [LARGE SCALE GENOMIC DNA]</scope>
    <source>
        <strain evidence="2">Lindl</strain>
    </source>
</reference>
<dbReference type="PANTHER" id="PTHR12741:SF106">
    <property type="entry name" value="CALLOSE SYNTHASE 5"/>
    <property type="match status" value="1"/>
</dbReference>
<dbReference type="PANTHER" id="PTHR12741">
    <property type="entry name" value="LYST-INTERACTING PROTEIN LIP5 DOPAMINE RESPONSIVE PROTEIN DRG-1"/>
    <property type="match status" value="1"/>
</dbReference>
<dbReference type="GO" id="GO:0005886">
    <property type="term" value="C:plasma membrane"/>
    <property type="evidence" value="ECO:0007669"/>
    <property type="project" value="TreeGrafter"/>
</dbReference>
<dbReference type="Pfam" id="PF02364">
    <property type="entry name" value="Glucan_synthase"/>
    <property type="match status" value="1"/>
</dbReference>
<dbReference type="EMBL" id="JAGFBR010000006">
    <property type="protein sequence ID" value="KAH0465993.1"/>
    <property type="molecule type" value="Genomic_DNA"/>
</dbReference>
<name>A0AAV7HEU3_DENCH</name>
<comment type="caution">
    <text evidence="2">The sequence shown here is derived from an EMBL/GenBank/DDBJ whole genome shotgun (WGS) entry which is preliminary data.</text>
</comment>
<protein>
    <recommendedName>
        <fullName evidence="1">Glycosyl transferase 48 domain-containing protein</fullName>
    </recommendedName>
</protein>
<accession>A0AAV7HEU3</accession>
<dbReference type="GO" id="GO:0000148">
    <property type="term" value="C:1,3-beta-D-glucan synthase complex"/>
    <property type="evidence" value="ECO:0007669"/>
    <property type="project" value="InterPro"/>
</dbReference>
<proteinExistence type="predicted"/>
<dbReference type="GO" id="GO:0003843">
    <property type="term" value="F:1,3-beta-D-glucan synthase activity"/>
    <property type="evidence" value="ECO:0007669"/>
    <property type="project" value="InterPro"/>
</dbReference>
<evidence type="ECO:0000259" key="1">
    <source>
        <dbReference type="Pfam" id="PF02364"/>
    </source>
</evidence>
<organism evidence="2 3">
    <name type="scientific">Dendrobium chrysotoxum</name>
    <name type="common">Orchid</name>
    <dbReference type="NCBI Taxonomy" id="161865"/>
    <lineage>
        <taxon>Eukaryota</taxon>
        <taxon>Viridiplantae</taxon>
        <taxon>Streptophyta</taxon>
        <taxon>Embryophyta</taxon>
        <taxon>Tracheophyta</taxon>
        <taxon>Spermatophyta</taxon>
        <taxon>Magnoliopsida</taxon>
        <taxon>Liliopsida</taxon>
        <taxon>Asparagales</taxon>
        <taxon>Orchidaceae</taxon>
        <taxon>Epidendroideae</taxon>
        <taxon>Malaxideae</taxon>
        <taxon>Dendrobiinae</taxon>
        <taxon>Dendrobium</taxon>
    </lineage>
</organism>
<dbReference type="GO" id="GO:0006075">
    <property type="term" value="P:(1-&gt;3)-beta-D-glucan biosynthetic process"/>
    <property type="evidence" value="ECO:0007669"/>
    <property type="project" value="InterPro"/>
</dbReference>
<evidence type="ECO:0000313" key="3">
    <source>
        <dbReference type="Proteomes" id="UP000775213"/>
    </source>
</evidence>
<dbReference type="InterPro" id="IPR003440">
    <property type="entry name" value="Glyco_trans_48_dom"/>
</dbReference>
<keyword evidence="3" id="KW-1185">Reference proteome</keyword>
<gene>
    <name evidence="2" type="ORF">IEQ34_006096</name>
</gene>
<dbReference type="Proteomes" id="UP000775213">
    <property type="component" value="Unassembled WGS sequence"/>
</dbReference>
<feature type="domain" description="Glycosyl transferase 48" evidence="1">
    <location>
        <begin position="100"/>
        <end position="190"/>
    </location>
</feature>
<dbReference type="AlphaFoldDB" id="A0AAV7HEU3"/>
<sequence>MIGGGGWAEPWESCHVRQMKEKWEFHPQYIGEIWRDHENCYTGGRSYWGDDNPKVRKLKMQIIEKKSESSISDTQASFKDKMIDKEKNVNEEGKEINLQRQADGVDQKIYCIKLPKAAKIGEGEPENQNHAMVFTRREALQAIDMNQDNYLEEVLKMKNLLEEFNEDHGLCQPTILGVHEHFFTGSISSL</sequence>